<dbReference type="Pfam" id="PF00019">
    <property type="entry name" value="TGF_beta"/>
    <property type="match status" value="1"/>
</dbReference>
<feature type="domain" description="TGF-beta family profile" evidence="8">
    <location>
        <begin position="237"/>
        <end position="355"/>
    </location>
</feature>
<dbReference type="SUPFAM" id="SSF57501">
    <property type="entry name" value="Cystine-knot cytokines"/>
    <property type="match status" value="1"/>
</dbReference>
<evidence type="ECO:0000256" key="5">
    <source>
        <dbReference type="ARBA" id="ARBA00023157"/>
    </source>
</evidence>
<evidence type="ECO:0000259" key="8">
    <source>
        <dbReference type="PROSITE" id="PS51362"/>
    </source>
</evidence>
<dbReference type="EMBL" id="DQ058687">
    <property type="protein sequence ID" value="AAY79430.1"/>
    <property type="molecule type" value="mRNA"/>
</dbReference>
<dbReference type="CDD" id="cd19378">
    <property type="entry name" value="TGF_beta_DAF7"/>
    <property type="match status" value="1"/>
</dbReference>
<feature type="chain" id="PRO_5004242043" evidence="7">
    <location>
        <begin position="30"/>
        <end position="355"/>
    </location>
</feature>
<keyword evidence="4 6" id="KW-0339">Growth factor</keyword>
<keyword evidence="5" id="KW-1015">Disulfide bond</keyword>
<evidence type="ECO:0000256" key="1">
    <source>
        <dbReference type="ARBA" id="ARBA00004613"/>
    </source>
</evidence>
<dbReference type="InterPro" id="IPR029034">
    <property type="entry name" value="Cystine-knot_cytokine"/>
</dbReference>
<dbReference type="PANTHER" id="PTHR11848">
    <property type="entry name" value="TGF-BETA FAMILY"/>
    <property type="match status" value="1"/>
</dbReference>
<dbReference type="GO" id="GO:0005125">
    <property type="term" value="F:cytokine activity"/>
    <property type="evidence" value="ECO:0007669"/>
    <property type="project" value="TreeGrafter"/>
</dbReference>
<evidence type="ECO:0000256" key="2">
    <source>
        <dbReference type="ARBA" id="ARBA00006656"/>
    </source>
</evidence>
<keyword evidence="3" id="KW-0964">Secreted</keyword>
<sequence>MIRPLSSSFCYRPLLFTCYLAALFLTVHSENCSDVCLEKMAQIRLEDIKSRLLSSMGMEEPPKVDHIDIPPSAIEQMIEGMEEQDDKLDEDAAEKTFIMAVDPSDGFDRETLVARFPVSMTTMLRKVAKAYLHVYLYVEEALPEPETVEVVVHERRLNGDVGDAVATKTVTLQRSTKVVVPLKSSDVERWWRSDPILGLYVVAMLNGQNIAVHPQEDRHARHTMFMSITLDTEAMSRRKRSPAVCMPEDKEPGCCLYDLTVDFQQMGWKFIIAPHKYNAYMCRGDCSLSHAHVARAGHTKVAKTGIITRQEATGNQGMCCHPAEYDAVRMIYMNADNQVTMARVPGMIARKCSCS</sequence>
<dbReference type="Gene3D" id="2.10.90.10">
    <property type="entry name" value="Cystine-knot cytokines"/>
    <property type="match status" value="1"/>
</dbReference>
<keyword evidence="7" id="KW-0732">Signal</keyword>
<dbReference type="GO" id="GO:0005615">
    <property type="term" value="C:extracellular space"/>
    <property type="evidence" value="ECO:0007669"/>
    <property type="project" value="TreeGrafter"/>
</dbReference>
<dbReference type="AlphaFoldDB" id="Q4PS75"/>
<name>Q4PS75_ANCCA</name>
<dbReference type="PROSITE" id="PS51362">
    <property type="entry name" value="TGF_BETA_2"/>
    <property type="match status" value="1"/>
</dbReference>
<evidence type="ECO:0000256" key="4">
    <source>
        <dbReference type="ARBA" id="ARBA00023030"/>
    </source>
</evidence>
<dbReference type="InterPro" id="IPR001839">
    <property type="entry name" value="TGF-b_C"/>
</dbReference>
<evidence type="ECO:0000256" key="6">
    <source>
        <dbReference type="RuleBase" id="RU000354"/>
    </source>
</evidence>
<feature type="signal peptide" evidence="7">
    <location>
        <begin position="1"/>
        <end position="29"/>
    </location>
</feature>
<dbReference type="PROSITE" id="PS00250">
    <property type="entry name" value="TGF_BETA_1"/>
    <property type="match status" value="1"/>
</dbReference>
<comment type="similarity">
    <text evidence="2 6">Belongs to the TGF-beta family.</text>
</comment>
<dbReference type="InterPro" id="IPR017948">
    <property type="entry name" value="TGFb_CS"/>
</dbReference>
<organism evidence="9">
    <name type="scientific">Ancylostoma caninum</name>
    <name type="common">Dog hookworm</name>
    <dbReference type="NCBI Taxonomy" id="29170"/>
    <lineage>
        <taxon>Eukaryota</taxon>
        <taxon>Metazoa</taxon>
        <taxon>Ecdysozoa</taxon>
        <taxon>Nematoda</taxon>
        <taxon>Chromadorea</taxon>
        <taxon>Rhabditida</taxon>
        <taxon>Rhabditina</taxon>
        <taxon>Rhabditomorpha</taxon>
        <taxon>Strongyloidea</taxon>
        <taxon>Ancylostomatidae</taxon>
        <taxon>Ancylostomatinae</taxon>
        <taxon>Ancylostoma</taxon>
    </lineage>
</organism>
<proteinExistence type="evidence at transcript level"/>
<protein>
    <submittedName>
        <fullName evidence="9">TGF-beta signaling molecule</fullName>
    </submittedName>
</protein>
<dbReference type="SMART" id="SM00204">
    <property type="entry name" value="TGFB"/>
    <property type="match status" value="1"/>
</dbReference>
<dbReference type="Gene3D" id="2.60.120.970">
    <property type="match status" value="1"/>
</dbReference>
<comment type="subcellular location">
    <subcellularLocation>
        <location evidence="1">Secreted</location>
    </subcellularLocation>
</comment>
<dbReference type="GO" id="GO:0008083">
    <property type="term" value="F:growth factor activity"/>
    <property type="evidence" value="ECO:0007669"/>
    <property type="project" value="UniProtKB-KW"/>
</dbReference>
<accession>Q4PS75</accession>
<evidence type="ECO:0000313" key="9">
    <source>
        <dbReference type="EMBL" id="AAY79430.1"/>
    </source>
</evidence>
<evidence type="ECO:0000256" key="3">
    <source>
        <dbReference type="ARBA" id="ARBA00022525"/>
    </source>
</evidence>
<gene>
    <name evidence="9" type="primary">daf-7</name>
</gene>
<dbReference type="InterPro" id="IPR015615">
    <property type="entry name" value="TGF-beta-rel"/>
</dbReference>
<reference evidence="9" key="1">
    <citation type="journal article" date="2005" name="Int. J. Parasitol.">
        <title>Identification of a DAF-7 ortholog from the hookworm Ancylostoma caninum.</title>
        <authorList>
            <person name="Brand A.M."/>
            <person name="Varghese G."/>
            <person name="Majewski W."/>
            <person name="Hawdon J.M."/>
        </authorList>
    </citation>
    <scope>NUCLEOTIDE SEQUENCE</scope>
</reference>
<dbReference type="PANTHER" id="PTHR11848:SF303">
    <property type="entry name" value="DAUER LARVA DEVELOPMENT REGULATORY GROWTH FACTOR DAF-7"/>
    <property type="match status" value="1"/>
</dbReference>
<evidence type="ECO:0000256" key="7">
    <source>
        <dbReference type="SAM" id="SignalP"/>
    </source>
</evidence>